<name>A0A2M8KV70_9BACT</name>
<evidence type="ECO:0000313" key="2">
    <source>
        <dbReference type="EMBL" id="PJE63828.1"/>
    </source>
</evidence>
<evidence type="ECO:0000256" key="1">
    <source>
        <dbReference type="SAM" id="Phobius"/>
    </source>
</evidence>
<sequence>MSVISINLIKKSDRYRKVAQLTEQLKIVSIVIPALLFVGLVIFFILNNRLYQTLTQLTIDYDNLIRQEFTESKKIPEVAFSYGKLSKATEIYDTAPDYVNQYRYTIEQLIGQSPVEIESLNFTSDRTCVVSLLSLNPDDLYDVIQRIEQEQGKNNFSQVTLEGISTTDRRQGRETTRYFRVEFTMKFSPEFNEK</sequence>
<dbReference type="Proteomes" id="UP000231569">
    <property type="component" value="Unassembled WGS sequence"/>
</dbReference>
<comment type="caution">
    <text evidence="2">The sequence shown here is derived from an EMBL/GenBank/DDBJ whole genome shotgun (WGS) entry which is preliminary data.</text>
</comment>
<feature type="transmembrane region" description="Helical" evidence="1">
    <location>
        <begin position="27"/>
        <end position="46"/>
    </location>
</feature>
<keyword evidence="1" id="KW-0472">Membrane</keyword>
<protein>
    <recommendedName>
        <fullName evidence="4">PilN domain-containing protein</fullName>
    </recommendedName>
</protein>
<evidence type="ECO:0000313" key="3">
    <source>
        <dbReference type="Proteomes" id="UP000231569"/>
    </source>
</evidence>
<organism evidence="2 3">
    <name type="scientific">Candidatus Roizmanbacteria bacterium CG10_big_fil_rev_8_21_14_0_10_45_7</name>
    <dbReference type="NCBI Taxonomy" id="1974854"/>
    <lineage>
        <taxon>Bacteria</taxon>
        <taxon>Candidatus Roizmaniibacteriota</taxon>
    </lineage>
</organism>
<evidence type="ECO:0008006" key="4">
    <source>
        <dbReference type="Google" id="ProtNLM"/>
    </source>
</evidence>
<keyword evidence="1" id="KW-0812">Transmembrane</keyword>
<proteinExistence type="predicted"/>
<dbReference type="EMBL" id="PFEE01000025">
    <property type="protein sequence ID" value="PJE63828.1"/>
    <property type="molecule type" value="Genomic_DNA"/>
</dbReference>
<reference evidence="3" key="1">
    <citation type="submission" date="2017-09" db="EMBL/GenBank/DDBJ databases">
        <title>Depth-based differentiation of microbial function through sediment-hosted aquifers and enrichment of novel symbionts in the deep terrestrial subsurface.</title>
        <authorList>
            <person name="Probst A.J."/>
            <person name="Ladd B."/>
            <person name="Jarett J.K."/>
            <person name="Geller-Mcgrath D.E."/>
            <person name="Sieber C.M.K."/>
            <person name="Emerson J.B."/>
            <person name="Anantharaman K."/>
            <person name="Thomas B.C."/>
            <person name="Malmstrom R."/>
            <person name="Stieglmeier M."/>
            <person name="Klingl A."/>
            <person name="Woyke T."/>
            <person name="Ryan C.M."/>
            <person name="Banfield J.F."/>
        </authorList>
    </citation>
    <scope>NUCLEOTIDE SEQUENCE [LARGE SCALE GENOMIC DNA]</scope>
</reference>
<dbReference type="AlphaFoldDB" id="A0A2M8KV70"/>
<keyword evidence="1" id="KW-1133">Transmembrane helix</keyword>
<gene>
    <name evidence="2" type="ORF">COU89_01105</name>
</gene>
<accession>A0A2M8KV70</accession>